<accession>A0A9N9SF02</accession>
<sequence length="434" mass="50678">MDKFVKRIDSPKDDDAQAQSDVRASSSTTGSDIHNCRGQCYDGASNVSGHINGLQQKIRNVEPRAIYVHCLAHNLNLVAQDAMRVTPQVRDFLVTMRELIILVTKSPKRLAWFERLQRDAVITENEHPKENLKKLKPFRPTRWCVRIKSLKTIIENYEVLLQFLQELSLDSKNEIGASASGHLKKFYEFESCFLLRTLIMILEKIEILNAALQNSKLNFHDAQANIDVMLSHLKNIRNDSEYDQLWREVEADARKLNLDEAKLTRQRKAPRKYDSGSEPHQFDNTQIYYRKIHFEILDSVIIGIERRFNKEINNHLAEMESFALGGENQKVVEMYKADFIIDRLVLHRNMFLDVMKENNFENEHNYADVEEQLEDISSSYCENDDSIIIENSEKENQESITVEENKKEENKQKKRNEEKKDNGNPEIRKFSKCL</sequence>
<dbReference type="OrthoDB" id="6762374at2759"/>
<evidence type="ECO:0000313" key="3">
    <source>
        <dbReference type="Proteomes" id="UP001153737"/>
    </source>
</evidence>
<gene>
    <name evidence="2" type="ORF">PHAECO_LOCUS2219</name>
</gene>
<reference evidence="2" key="2">
    <citation type="submission" date="2022-10" db="EMBL/GenBank/DDBJ databases">
        <authorList>
            <consortium name="ENA_rothamsted_submissions"/>
            <consortium name="culmorum"/>
            <person name="King R."/>
        </authorList>
    </citation>
    <scope>NUCLEOTIDE SEQUENCE</scope>
</reference>
<keyword evidence="3" id="KW-1185">Reference proteome</keyword>
<feature type="compositionally biased region" description="Polar residues" evidence="1">
    <location>
        <begin position="17"/>
        <end position="31"/>
    </location>
</feature>
<dbReference type="Proteomes" id="UP001153737">
    <property type="component" value="Chromosome 11"/>
</dbReference>
<name>A0A9N9SF02_PHACE</name>
<proteinExistence type="predicted"/>
<dbReference type="AlphaFoldDB" id="A0A9N9SF02"/>
<feature type="region of interest" description="Disordered" evidence="1">
    <location>
        <begin position="391"/>
        <end position="434"/>
    </location>
</feature>
<evidence type="ECO:0000256" key="1">
    <source>
        <dbReference type="SAM" id="MobiDB-lite"/>
    </source>
</evidence>
<dbReference type="InterPro" id="IPR052958">
    <property type="entry name" value="IFN-induced_PKR_regulator"/>
</dbReference>
<protein>
    <recommendedName>
        <fullName evidence="4">Zinc finger MYM-type protein 1-like</fullName>
    </recommendedName>
</protein>
<dbReference type="EMBL" id="OU896717">
    <property type="protein sequence ID" value="CAG9814688.1"/>
    <property type="molecule type" value="Genomic_DNA"/>
</dbReference>
<feature type="compositionally biased region" description="Basic and acidic residues" evidence="1">
    <location>
        <begin position="1"/>
        <end position="15"/>
    </location>
</feature>
<dbReference type="SUPFAM" id="SSF53098">
    <property type="entry name" value="Ribonuclease H-like"/>
    <property type="match status" value="1"/>
</dbReference>
<organism evidence="2 3">
    <name type="scientific">Phaedon cochleariae</name>
    <name type="common">Mustard beetle</name>
    <dbReference type="NCBI Taxonomy" id="80249"/>
    <lineage>
        <taxon>Eukaryota</taxon>
        <taxon>Metazoa</taxon>
        <taxon>Ecdysozoa</taxon>
        <taxon>Arthropoda</taxon>
        <taxon>Hexapoda</taxon>
        <taxon>Insecta</taxon>
        <taxon>Pterygota</taxon>
        <taxon>Neoptera</taxon>
        <taxon>Endopterygota</taxon>
        <taxon>Coleoptera</taxon>
        <taxon>Polyphaga</taxon>
        <taxon>Cucujiformia</taxon>
        <taxon>Chrysomeloidea</taxon>
        <taxon>Chrysomelidae</taxon>
        <taxon>Chrysomelinae</taxon>
        <taxon>Chrysomelini</taxon>
        <taxon>Phaedon</taxon>
    </lineage>
</organism>
<feature type="region of interest" description="Disordered" evidence="1">
    <location>
        <begin position="1"/>
        <end position="31"/>
    </location>
</feature>
<dbReference type="InterPro" id="IPR012337">
    <property type="entry name" value="RNaseH-like_sf"/>
</dbReference>
<evidence type="ECO:0008006" key="4">
    <source>
        <dbReference type="Google" id="ProtNLM"/>
    </source>
</evidence>
<reference evidence="2" key="1">
    <citation type="submission" date="2022-01" db="EMBL/GenBank/DDBJ databases">
        <authorList>
            <person name="King R."/>
        </authorList>
    </citation>
    <scope>NUCLEOTIDE SEQUENCE</scope>
</reference>
<dbReference type="PANTHER" id="PTHR46289">
    <property type="entry name" value="52 KDA REPRESSOR OF THE INHIBITOR OF THE PROTEIN KINASE-LIKE PROTEIN-RELATED"/>
    <property type="match status" value="1"/>
</dbReference>
<evidence type="ECO:0000313" key="2">
    <source>
        <dbReference type="EMBL" id="CAG9814688.1"/>
    </source>
</evidence>
<dbReference type="PANTHER" id="PTHR46289:SF17">
    <property type="entry name" value="HAT C-TERMINAL DIMERISATION DOMAIN-CONTAINING PROTEIN"/>
    <property type="match status" value="1"/>
</dbReference>